<feature type="compositionally biased region" description="Pro residues" evidence="1">
    <location>
        <begin position="215"/>
        <end position="227"/>
    </location>
</feature>
<evidence type="ECO:0000313" key="5">
    <source>
        <dbReference type="RefSeq" id="XP_020668188.2"/>
    </source>
</evidence>
<evidence type="ECO:0000259" key="3">
    <source>
        <dbReference type="Pfam" id="PF07686"/>
    </source>
</evidence>
<proteinExistence type="predicted"/>
<keyword evidence="2" id="KW-1133">Transmembrane helix</keyword>
<dbReference type="InterPro" id="IPR036179">
    <property type="entry name" value="Ig-like_dom_sf"/>
</dbReference>
<dbReference type="OrthoDB" id="9050348at2759"/>
<sequence length="261" mass="27869">MGRQEGAPSSVRGPPGWKGSRQAAFLTVAILTSPTLMAPQNQHSSITRILVTAQPSNPIQEGGNVTLTPGTSSTHFSRCIWYRERAGNAKEMIIAHEKGPFALFLTGDAFTGRVTMVAGCSIYIESLAQADTGMYTIDLDEAGEFLATGHVKIEVVGHASSDWSAPPRQNEDIVTIVVGAFCAVIVVGIGIVLFFWICFRRLKNRRPTGVVITPSAPPPRPPTPPPSYENIFPLGQVSPTSPPANTGEIGGIMHPSLPKDN</sequence>
<dbReference type="InterPro" id="IPR013783">
    <property type="entry name" value="Ig-like_fold"/>
</dbReference>
<dbReference type="SUPFAM" id="SSF48726">
    <property type="entry name" value="Immunoglobulin"/>
    <property type="match status" value="1"/>
</dbReference>
<dbReference type="Gene3D" id="2.60.40.10">
    <property type="entry name" value="Immunoglobulins"/>
    <property type="match status" value="1"/>
</dbReference>
<gene>
    <name evidence="5" type="primary">LOC110089447</name>
</gene>
<keyword evidence="4" id="KW-1185">Reference proteome</keyword>
<dbReference type="InParanoid" id="A0A6J0V7I5"/>
<reference evidence="5" key="1">
    <citation type="submission" date="2025-08" db="UniProtKB">
        <authorList>
            <consortium name="RefSeq"/>
        </authorList>
    </citation>
    <scope>IDENTIFICATION</scope>
</reference>
<evidence type="ECO:0000256" key="2">
    <source>
        <dbReference type="SAM" id="Phobius"/>
    </source>
</evidence>
<keyword evidence="2" id="KW-0812">Transmembrane</keyword>
<dbReference type="InterPro" id="IPR013106">
    <property type="entry name" value="Ig_V-set"/>
</dbReference>
<dbReference type="AlphaFoldDB" id="A0A6J0V7I5"/>
<feature type="transmembrane region" description="Helical" evidence="2">
    <location>
        <begin position="173"/>
        <end position="199"/>
    </location>
</feature>
<organism evidence="4 5">
    <name type="scientific">Pogona vitticeps</name>
    <name type="common">central bearded dragon</name>
    <dbReference type="NCBI Taxonomy" id="103695"/>
    <lineage>
        <taxon>Eukaryota</taxon>
        <taxon>Metazoa</taxon>
        <taxon>Chordata</taxon>
        <taxon>Craniata</taxon>
        <taxon>Vertebrata</taxon>
        <taxon>Euteleostomi</taxon>
        <taxon>Lepidosauria</taxon>
        <taxon>Squamata</taxon>
        <taxon>Bifurcata</taxon>
        <taxon>Unidentata</taxon>
        <taxon>Episquamata</taxon>
        <taxon>Toxicofera</taxon>
        <taxon>Iguania</taxon>
        <taxon>Acrodonta</taxon>
        <taxon>Agamidae</taxon>
        <taxon>Amphibolurinae</taxon>
        <taxon>Pogona</taxon>
    </lineage>
</organism>
<dbReference type="KEGG" id="pvt:110089447"/>
<protein>
    <recommendedName>
        <fullName evidence="3">Immunoglobulin V-set domain-containing protein</fullName>
    </recommendedName>
</protein>
<accession>A0A6J0V7I5</accession>
<name>A0A6J0V7I5_9SAUR</name>
<feature type="domain" description="Immunoglobulin V-set" evidence="3">
    <location>
        <begin position="60"/>
        <end position="155"/>
    </location>
</feature>
<evidence type="ECO:0000313" key="4">
    <source>
        <dbReference type="Proteomes" id="UP001652642"/>
    </source>
</evidence>
<dbReference type="RefSeq" id="XP_020668188.2">
    <property type="nucleotide sequence ID" value="XM_020812529.2"/>
</dbReference>
<evidence type="ECO:0000256" key="1">
    <source>
        <dbReference type="SAM" id="MobiDB-lite"/>
    </source>
</evidence>
<feature type="region of interest" description="Disordered" evidence="1">
    <location>
        <begin position="213"/>
        <end position="261"/>
    </location>
</feature>
<keyword evidence="2" id="KW-0472">Membrane</keyword>
<dbReference type="Proteomes" id="UP001652642">
    <property type="component" value="Chromosome 9"/>
</dbReference>
<dbReference type="Pfam" id="PF07686">
    <property type="entry name" value="V-set"/>
    <property type="match status" value="1"/>
</dbReference>
<dbReference type="GeneID" id="110089447"/>